<evidence type="ECO:0000313" key="1">
    <source>
        <dbReference type="EMBL" id="KAA8907923.1"/>
    </source>
</evidence>
<protein>
    <recommendedName>
        <fullName evidence="3">F-box domain-containing protein</fullName>
    </recommendedName>
</protein>
<gene>
    <name evidence="1" type="ORF">DIURU_000333</name>
</gene>
<organism evidence="1 2">
    <name type="scientific">Diutina rugosa</name>
    <name type="common">Yeast</name>
    <name type="synonym">Candida rugosa</name>
    <dbReference type="NCBI Taxonomy" id="5481"/>
    <lineage>
        <taxon>Eukaryota</taxon>
        <taxon>Fungi</taxon>
        <taxon>Dikarya</taxon>
        <taxon>Ascomycota</taxon>
        <taxon>Saccharomycotina</taxon>
        <taxon>Pichiomycetes</taxon>
        <taxon>Debaryomycetaceae</taxon>
        <taxon>Diutina</taxon>
    </lineage>
</organism>
<reference evidence="1 2" key="1">
    <citation type="submission" date="2019-07" db="EMBL/GenBank/DDBJ databases">
        <title>Genome assembly of two rare yeast pathogens: Diutina rugosa and Trichomonascus ciferrii.</title>
        <authorList>
            <person name="Mixao V."/>
            <person name="Saus E."/>
            <person name="Hansen A."/>
            <person name="Lass-Flor C."/>
            <person name="Gabaldon T."/>
        </authorList>
    </citation>
    <scope>NUCLEOTIDE SEQUENCE [LARGE SCALE GENOMIC DNA]</scope>
    <source>
        <strain evidence="1 2">CBS 613</strain>
    </source>
</reference>
<keyword evidence="2" id="KW-1185">Reference proteome</keyword>
<accession>A0A642V3P0</accession>
<dbReference type="GeneID" id="54778986"/>
<dbReference type="Proteomes" id="UP000449547">
    <property type="component" value="Unassembled WGS sequence"/>
</dbReference>
<dbReference type="RefSeq" id="XP_034014855.1">
    <property type="nucleotide sequence ID" value="XM_034156080.1"/>
</dbReference>
<evidence type="ECO:0000313" key="2">
    <source>
        <dbReference type="Proteomes" id="UP000449547"/>
    </source>
</evidence>
<sequence length="405" mass="46150">MVPGIGNLQVTSNAMDQSAIVREDIVLSSEDQDSTIPGKGKVLTTVVPSDREPPQMCDISSLMVQARKPSLSHHMALPVEIIARILDFLPQHRVYPFLSLSKSVNHVAKERLFRQVYVCHADPFLDDAVDELLYWSFLSRRQFIHLMRLQAKLPARKVFIDTVLQPPVLHEPLLEAIKRHLAPAEVVVVVEGNIRGNYPYFNITSVVPKPPWKDPYVSRLTLKGIVTFPIANKVRVDSLSMIDGVVNIAGGVDLSSVKQLSIVKCYDHKPGNIYKIASRLVNLRELLIDDDKFFAAEDNNNPFPPTVKRLVYHWPSDQYTHPFAEHFLESLEYLETSEAERHPFWPRMFRSVEGVADGHKDELYKFRKLKLFVKYGAVYAIDRVLGEYYSHQQINKTASHDGDND</sequence>
<name>A0A642V3P0_DIURU</name>
<proteinExistence type="predicted"/>
<dbReference type="AlphaFoldDB" id="A0A642V3P0"/>
<comment type="caution">
    <text evidence="1">The sequence shown here is derived from an EMBL/GenBank/DDBJ whole genome shotgun (WGS) entry which is preliminary data.</text>
</comment>
<dbReference type="VEuPathDB" id="FungiDB:DIURU_000333"/>
<evidence type="ECO:0008006" key="3">
    <source>
        <dbReference type="Google" id="ProtNLM"/>
    </source>
</evidence>
<dbReference type="EMBL" id="SWFT01000018">
    <property type="protein sequence ID" value="KAA8907923.1"/>
    <property type="molecule type" value="Genomic_DNA"/>
</dbReference>